<dbReference type="EMBL" id="SSOB01000045">
    <property type="protein sequence ID" value="THF74044.1"/>
    <property type="molecule type" value="Genomic_DNA"/>
</dbReference>
<keyword evidence="2" id="KW-0472">Membrane</keyword>
<feature type="transmembrane region" description="Helical" evidence="2">
    <location>
        <begin position="235"/>
        <end position="256"/>
    </location>
</feature>
<comment type="caution">
    <text evidence="4">The sequence shown here is derived from an EMBL/GenBank/DDBJ whole genome shotgun (WGS) entry which is preliminary data.</text>
</comment>
<feature type="domain" description="VanZ-like" evidence="3">
    <location>
        <begin position="96"/>
        <end position="251"/>
    </location>
</feature>
<gene>
    <name evidence="4" type="ORF">E6C55_26495</name>
</gene>
<dbReference type="OrthoDB" id="4822551at2"/>
<proteinExistence type="predicted"/>
<feature type="transmembrane region" description="Helical" evidence="2">
    <location>
        <begin position="164"/>
        <end position="182"/>
    </location>
</feature>
<evidence type="ECO:0000313" key="4">
    <source>
        <dbReference type="EMBL" id="THF74044.1"/>
    </source>
</evidence>
<accession>A0A4S4BJ22</accession>
<dbReference type="Pfam" id="PF04892">
    <property type="entry name" value="VanZ"/>
    <property type="match status" value="1"/>
</dbReference>
<keyword evidence="2" id="KW-1133">Transmembrane helix</keyword>
<dbReference type="Proteomes" id="UP000310636">
    <property type="component" value="Unassembled WGS sequence"/>
</dbReference>
<dbReference type="InterPro" id="IPR006976">
    <property type="entry name" value="VanZ-like"/>
</dbReference>
<feature type="region of interest" description="Disordered" evidence="1">
    <location>
        <begin position="45"/>
        <end position="78"/>
    </location>
</feature>
<organism evidence="4 5">
    <name type="scientific">Cohnella fermenti</name>
    <dbReference type="NCBI Taxonomy" id="2565925"/>
    <lineage>
        <taxon>Bacteria</taxon>
        <taxon>Bacillati</taxon>
        <taxon>Bacillota</taxon>
        <taxon>Bacilli</taxon>
        <taxon>Bacillales</taxon>
        <taxon>Paenibacillaceae</taxon>
        <taxon>Cohnella</taxon>
    </lineage>
</organism>
<sequence>MSMTNNNEWPPGGVWQAGGLAQDEGQVKQDGRLFDGRLAQEGMPSQLGRRSLAGVQSQDDGMLPPTGRHSRDGRRVASRTPGGAAAFLPLALLVSIVYGYLLVKIILFKFGTPNPSFLLSQLGRLAEDPAGWIGRGLRWGNLVPGETIRQNLEHISSSTDRLNLFGNIALFVPMGILFPLVLRGWRQLRGHNGGLQRAGAWSGLLLIAIIGFAVSLALETSQLVFSIGTFDVDDLILNTGGAILGYLPILLLKLVAGKRL</sequence>
<dbReference type="RefSeq" id="WP_136372856.1">
    <property type="nucleotide sequence ID" value="NZ_SSOB01000045.1"/>
</dbReference>
<protein>
    <submittedName>
        <fullName evidence="4">VanZ family protein</fullName>
    </submittedName>
</protein>
<evidence type="ECO:0000259" key="3">
    <source>
        <dbReference type="Pfam" id="PF04892"/>
    </source>
</evidence>
<dbReference type="PANTHER" id="PTHR36834:SF1">
    <property type="entry name" value="INTEGRAL MEMBRANE PROTEIN"/>
    <property type="match status" value="1"/>
</dbReference>
<evidence type="ECO:0000256" key="1">
    <source>
        <dbReference type="SAM" id="MobiDB-lite"/>
    </source>
</evidence>
<dbReference type="InterPro" id="IPR053150">
    <property type="entry name" value="Teicoplanin_resist-assoc"/>
</dbReference>
<dbReference type="PANTHER" id="PTHR36834">
    <property type="entry name" value="MEMBRANE PROTEIN-RELATED"/>
    <property type="match status" value="1"/>
</dbReference>
<evidence type="ECO:0000313" key="5">
    <source>
        <dbReference type="Proteomes" id="UP000310636"/>
    </source>
</evidence>
<name>A0A4S4BJ22_9BACL</name>
<feature type="transmembrane region" description="Helical" evidence="2">
    <location>
        <begin position="194"/>
        <end position="215"/>
    </location>
</feature>
<feature type="transmembrane region" description="Helical" evidence="2">
    <location>
        <begin position="84"/>
        <end position="108"/>
    </location>
</feature>
<evidence type="ECO:0000256" key="2">
    <source>
        <dbReference type="SAM" id="Phobius"/>
    </source>
</evidence>
<dbReference type="AlphaFoldDB" id="A0A4S4BJ22"/>
<keyword evidence="2" id="KW-0812">Transmembrane</keyword>
<reference evidence="4 5" key="1">
    <citation type="submission" date="2019-04" db="EMBL/GenBank/DDBJ databases">
        <title>Cohnella sp. nov. isolated from preserved vegetables.</title>
        <authorList>
            <person name="Lin S.-Y."/>
            <person name="Hung M.-H."/>
            <person name="Young C.-C."/>
        </authorList>
    </citation>
    <scope>NUCLEOTIDE SEQUENCE [LARGE SCALE GENOMIC DNA]</scope>
    <source>
        <strain evidence="4 5">CC-MHH1044</strain>
    </source>
</reference>
<keyword evidence="5" id="KW-1185">Reference proteome</keyword>